<name>A0A7J9NTI6_METMI</name>
<keyword evidence="4" id="KW-1003">Cell membrane</keyword>
<evidence type="ECO:0000256" key="3">
    <source>
        <dbReference type="ARBA" id="ARBA00012438"/>
    </source>
</evidence>
<dbReference type="CDD" id="cd16922">
    <property type="entry name" value="HATPase_EvgS-ArcB-TorS-like"/>
    <property type="match status" value="1"/>
</dbReference>
<evidence type="ECO:0000256" key="2">
    <source>
        <dbReference type="ARBA" id="ARBA00004651"/>
    </source>
</evidence>
<evidence type="ECO:0000256" key="10">
    <source>
        <dbReference type="ARBA" id="ARBA00023012"/>
    </source>
</evidence>
<dbReference type="GO" id="GO:0000155">
    <property type="term" value="F:phosphorelay sensor kinase activity"/>
    <property type="evidence" value="ECO:0007669"/>
    <property type="project" value="InterPro"/>
</dbReference>
<dbReference type="Gene3D" id="1.10.287.130">
    <property type="match status" value="1"/>
</dbReference>
<keyword evidence="10" id="KW-0902">Two-component regulatory system</keyword>
<dbReference type="PRINTS" id="PR00344">
    <property type="entry name" value="BCTRLSENSOR"/>
</dbReference>
<dbReference type="PROSITE" id="PS50109">
    <property type="entry name" value="HIS_KIN"/>
    <property type="match status" value="1"/>
</dbReference>
<dbReference type="PANTHER" id="PTHR43711:SF1">
    <property type="entry name" value="HISTIDINE KINASE 1"/>
    <property type="match status" value="1"/>
</dbReference>
<evidence type="ECO:0000256" key="4">
    <source>
        <dbReference type="ARBA" id="ARBA00022475"/>
    </source>
</evidence>
<evidence type="ECO:0000259" key="13">
    <source>
        <dbReference type="PROSITE" id="PS50109"/>
    </source>
</evidence>
<dbReference type="AlphaFoldDB" id="A0A7J9NTI6"/>
<evidence type="ECO:0000256" key="11">
    <source>
        <dbReference type="ARBA" id="ARBA00023136"/>
    </source>
</evidence>
<feature type="domain" description="HAMP" evidence="14">
    <location>
        <begin position="338"/>
        <end position="390"/>
    </location>
</feature>
<dbReference type="Gene3D" id="3.30.450.20">
    <property type="entry name" value="PAS domain"/>
    <property type="match status" value="1"/>
</dbReference>
<dbReference type="InterPro" id="IPR029151">
    <property type="entry name" value="Sensor-like_sf"/>
</dbReference>
<dbReference type="CDD" id="cd00082">
    <property type="entry name" value="HisKA"/>
    <property type="match status" value="1"/>
</dbReference>
<protein>
    <recommendedName>
        <fullName evidence="3">histidine kinase</fullName>
        <ecNumber evidence="3">2.7.13.3</ecNumber>
    </recommendedName>
</protein>
<dbReference type="FunFam" id="3.30.565.10:FF:000006">
    <property type="entry name" value="Sensor histidine kinase WalK"/>
    <property type="match status" value="1"/>
</dbReference>
<dbReference type="Pfam" id="PF00672">
    <property type="entry name" value="HAMP"/>
    <property type="match status" value="1"/>
</dbReference>
<dbReference type="InterPro" id="IPR005467">
    <property type="entry name" value="His_kinase_dom"/>
</dbReference>
<dbReference type="InterPro" id="IPR003594">
    <property type="entry name" value="HATPase_dom"/>
</dbReference>
<dbReference type="SUPFAM" id="SSF158472">
    <property type="entry name" value="HAMP domain-like"/>
    <property type="match status" value="1"/>
</dbReference>
<dbReference type="InterPro" id="IPR003661">
    <property type="entry name" value="HisK_dim/P_dom"/>
</dbReference>
<dbReference type="Pfam" id="PF00512">
    <property type="entry name" value="HisKA"/>
    <property type="match status" value="1"/>
</dbReference>
<dbReference type="SMART" id="SM00304">
    <property type="entry name" value="HAMP"/>
    <property type="match status" value="1"/>
</dbReference>
<dbReference type="InterPro" id="IPR003660">
    <property type="entry name" value="HAMP_dom"/>
</dbReference>
<dbReference type="Gene3D" id="3.30.565.10">
    <property type="entry name" value="Histidine kinase-like ATPase, C-terminal domain"/>
    <property type="match status" value="1"/>
</dbReference>
<dbReference type="InterPro" id="IPR050736">
    <property type="entry name" value="Sensor_HK_Regulatory"/>
</dbReference>
<keyword evidence="9 12" id="KW-1133">Transmembrane helix</keyword>
<dbReference type="SMART" id="SM00387">
    <property type="entry name" value="HATPase_c"/>
    <property type="match status" value="1"/>
</dbReference>
<dbReference type="SUPFAM" id="SSF47384">
    <property type="entry name" value="Homodimeric domain of signal transducing histidine kinase"/>
    <property type="match status" value="1"/>
</dbReference>
<keyword evidence="6" id="KW-0808">Transferase</keyword>
<dbReference type="EC" id="2.7.13.3" evidence="3"/>
<keyword evidence="11 12" id="KW-0472">Membrane</keyword>
<dbReference type="PANTHER" id="PTHR43711">
    <property type="entry name" value="TWO-COMPONENT HISTIDINE KINASE"/>
    <property type="match status" value="1"/>
</dbReference>
<dbReference type="InterPro" id="IPR036097">
    <property type="entry name" value="HisK_dim/P_sf"/>
</dbReference>
<gene>
    <name evidence="15" type="ORF">HNP86_000424</name>
</gene>
<accession>A0A7J9NTI6</accession>
<dbReference type="CDD" id="cd18773">
    <property type="entry name" value="PDC1_HK_sensor"/>
    <property type="match status" value="1"/>
</dbReference>
<keyword evidence="8 15" id="KW-0418">Kinase</keyword>
<keyword evidence="5" id="KW-0597">Phosphoprotein</keyword>
<dbReference type="SMART" id="SM00388">
    <property type="entry name" value="HisKA"/>
    <property type="match status" value="1"/>
</dbReference>
<dbReference type="CDD" id="cd06225">
    <property type="entry name" value="HAMP"/>
    <property type="match status" value="1"/>
</dbReference>
<organism evidence="15 16">
    <name type="scientific">Methanococcus maripaludis</name>
    <name type="common">Methanococcus deltae</name>
    <dbReference type="NCBI Taxonomy" id="39152"/>
    <lineage>
        <taxon>Archaea</taxon>
        <taxon>Methanobacteriati</taxon>
        <taxon>Methanobacteriota</taxon>
        <taxon>Methanomada group</taxon>
        <taxon>Methanococci</taxon>
        <taxon>Methanococcales</taxon>
        <taxon>Methanococcaceae</taxon>
        <taxon>Methanococcus</taxon>
    </lineage>
</organism>
<evidence type="ECO:0000256" key="5">
    <source>
        <dbReference type="ARBA" id="ARBA00022553"/>
    </source>
</evidence>
<dbReference type="SUPFAM" id="SSF55874">
    <property type="entry name" value="ATPase domain of HSP90 chaperone/DNA topoisomerase II/histidine kinase"/>
    <property type="match status" value="1"/>
</dbReference>
<evidence type="ECO:0000313" key="16">
    <source>
        <dbReference type="Proteomes" id="UP000564425"/>
    </source>
</evidence>
<sequence>MNTIPPIKRLGTKLIIYSIITALIPIVMLGAVSTDTINTEMTKQAQEKINDDLNTAESVVNLKLDKISSLNKYIISNEKTINILKNNDTKELKTLAISYKNTSAPDFVVFFDGQGNVVARSNSDVTGDNSYEDLFKKVVNSTGYTSIEVLDKNSIKYENVGELVNIDIKGTDDSIDYSDSVQDSAMALVSIEPIYDKNGKLLGAAMAADILNKDYSIVDTVKDASKDATTIFLDGVRVSTNVQDNGGRAIGTLVSKEVYNHVVLDGKTYYGRAFVVNEWYLTAYEPIYDSDNEIIGMLFVGTPESKFLALQANVRNQTFVVGLIGLLIALIVSYLINRGIIKPLEQLKQGAEWVSNGRYDQKVVVDSDDEFGELAKAFNKMATQINISDEKLKKHAEELKTSYNELKELDKLKSELIAIVSHELRTPLTSIKGYVELVLDGTMGTINDSQKKCLQVADDNIVRLRRLIESMLDLSKIERGELEMYREKVNLKAIVCDVIEYLKPLATEKNIKLNKEVEDIAIEADKDRITQVLTNLIENAIKFSPANESILVSGVLEDEHIHLKVTDRGAGIPKKDMEKIFNRFYQVDSSTKRKKGGSGLGLAVCKSIVEAHKGSIWVESELGKGSTFHIILPISAKDQ</sequence>
<feature type="transmembrane region" description="Helical" evidence="12">
    <location>
        <begin position="318"/>
        <end position="336"/>
    </location>
</feature>
<evidence type="ECO:0000256" key="1">
    <source>
        <dbReference type="ARBA" id="ARBA00000085"/>
    </source>
</evidence>
<dbReference type="RefSeq" id="WP_181500552.1">
    <property type="nucleotide sequence ID" value="NZ_JACDUH010000001.1"/>
</dbReference>
<evidence type="ECO:0000256" key="12">
    <source>
        <dbReference type="SAM" id="Phobius"/>
    </source>
</evidence>
<dbReference type="InterPro" id="IPR036890">
    <property type="entry name" value="HATPase_C_sf"/>
</dbReference>
<dbReference type="PROSITE" id="PS50885">
    <property type="entry name" value="HAMP"/>
    <property type="match status" value="1"/>
</dbReference>
<comment type="caution">
    <text evidence="15">The sequence shown here is derived from an EMBL/GenBank/DDBJ whole genome shotgun (WGS) entry which is preliminary data.</text>
</comment>
<dbReference type="InterPro" id="IPR004358">
    <property type="entry name" value="Sig_transdc_His_kin-like_C"/>
</dbReference>
<evidence type="ECO:0000256" key="8">
    <source>
        <dbReference type="ARBA" id="ARBA00022777"/>
    </source>
</evidence>
<evidence type="ECO:0000256" key="9">
    <source>
        <dbReference type="ARBA" id="ARBA00022989"/>
    </source>
</evidence>
<reference evidence="15 16" key="1">
    <citation type="submission" date="2020-07" db="EMBL/GenBank/DDBJ databases">
        <title>Genomic Encyclopedia of Type Strains, Phase IV (KMG-V): Genome sequencing to study the core and pangenomes of soil and plant-associated prokaryotes.</title>
        <authorList>
            <person name="Whitman W."/>
        </authorList>
    </citation>
    <scope>NUCLEOTIDE SEQUENCE [LARGE SCALE GENOMIC DNA]</scope>
    <source>
        <strain evidence="15 16">A1</strain>
    </source>
</reference>
<keyword evidence="7 12" id="KW-0812">Transmembrane</keyword>
<evidence type="ECO:0000313" key="15">
    <source>
        <dbReference type="EMBL" id="MBA2850293.1"/>
    </source>
</evidence>
<dbReference type="EMBL" id="JACDUH010000001">
    <property type="protein sequence ID" value="MBA2850293.1"/>
    <property type="molecule type" value="Genomic_DNA"/>
</dbReference>
<dbReference type="InterPro" id="IPR033463">
    <property type="entry name" value="sCache_3"/>
</dbReference>
<evidence type="ECO:0000256" key="7">
    <source>
        <dbReference type="ARBA" id="ARBA00022692"/>
    </source>
</evidence>
<proteinExistence type="predicted"/>
<evidence type="ECO:0000256" key="6">
    <source>
        <dbReference type="ARBA" id="ARBA00022679"/>
    </source>
</evidence>
<feature type="transmembrane region" description="Helical" evidence="12">
    <location>
        <begin position="14"/>
        <end position="32"/>
    </location>
</feature>
<dbReference type="Pfam" id="PF17202">
    <property type="entry name" value="sCache_3_3"/>
    <property type="match status" value="1"/>
</dbReference>
<evidence type="ECO:0000259" key="14">
    <source>
        <dbReference type="PROSITE" id="PS50885"/>
    </source>
</evidence>
<dbReference type="SUPFAM" id="SSF103190">
    <property type="entry name" value="Sensory domain-like"/>
    <property type="match status" value="1"/>
</dbReference>
<comment type="catalytic activity">
    <reaction evidence="1">
        <text>ATP + protein L-histidine = ADP + protein N-phospho-L-histidine.</text>
        <dbReference type="EC" id="2.7.13.3"/>
    </reaction>
</comment>
<dbReference type="FunFam" id="1.10.287.130:FF:000001">
    <property type="entry name" value="Two-component sensor histidine kinase"/>
    <property type="match status" value="1"/>
</dbReference>
<dbReference type="GO" id="GO:0005886">
    <property type="term" value="C:plasma membrane"/>
    <property type="evidence" value="ECO:0007669"/>
    <property type="project" value="UniProtKB-SubCell"/>
</dbReference>
<dbReference type="Proteomes" id="UP000564425">
    <property type="component" value="Unassembled WGS sequence"/>
</dbReference>
<comment type="subcellular location">
    <subcellularLocation>
        <location evidence="2">Cell membrane</location>
        <topology evidence="2">Multi-pass membrane protein</topology>
    </subcellularLocation>
</comment>
<dbReference type="Gene3D" id="6.10.340.10">
    <property type="match status" value="1"/>
</dbReference>
<feature type="domain" description="Histidine kinase" evidence="13">
    <location>
        <begin position="419"/>
        <end position="636"/>
    </location>
</feature>
<dbReference type="Pfam" id="PF02518">
    <property type="entry name" value="HATPase_c"/>
    <property type="match status" value="1"/>
</dbReference>